<protein>
    <submittedName>
        <fullName evidence="3">Glycosyltransferase 2-like domain-containing protein</fullName>
    </submittedName>
</protein>
<dbReference type="Pfam" id="PF00535">
    <property type="entry name" value="Glycos_transf_2"/>
    <property type="match status" value="1"/>
</dbReference>
<dbReference type="SUPFAM" id="SSF53448">
    <property type="entry name" value="Nucleotide-diphospho-sugar transferases"/>
    <property type="match status" value="1"/>
</dbReference>
<dbReference type="Gene3D" id="3.90.550.10">
    <property type="entry name" value="Spore Coat Polysaccharide Biosynthesis Protein SpsA, Chain A"/>
    <property type="match status" value="1"/>
</dbReference>
<feature type="domain" description="Glycosyltransferase 2-like" evidence="1">
    <location>
        <begin position="39"/>
        <end position="115"/>
    </location>
</feature>
<keyword evidence="2" id="KW-1185">Reference proteome</keyword>
<dbReference type="GO" id="GO:0005789">
    <property type="term" value="C:endoplasmic reticulum membrane"/>
    <property type="evidence" value="ECO:0007669"/>
    <property type="project" value="TreeGrafter"/>
</dbReference>
<dbReference type="PANTHER" id="PTHR10859">
    <property type="entry name" value="GLYCOSYL TRANSFERASE"/>
    <property type="match status" value="1"/>
</dbReference>
<proteinExistence type="predicted"/>
<evidence type="ECO:0000313" key="2">
    <source>
        <dbReference type="Proteomes" id="UP000887574"/>
    </source>
</evidence>
<dbReference type="InterPro" id="IPR029044">
    <property type="entry name" value="Nucleotide-diphossugar_trans"/>
</dbReference>
<evidence type="ECO:0000313" key="3">
    <source>
        <dbReference type="WBParaSite" id="jg6784"/>
    </source>
</evidence>
<dbReference type="AlphaFoldDB" id="A0A915EHN8"/>
<sequence>MTMTFKNYAYDYDYDSAFDYVGHSYDYDFMPMTFENTAQYAVIVVDDGSRDGTTKVAFEYSKTYPVYIHSLQANFGKGGAVREGVLCARGQLILFADADGATTFSEFAKLEKEIYKLCNGQQSSASNLLTGPIRQWWSAQEPT</sequence>
<evidence type="ECO:0000259" key="1">
    <source>
        <dbReference type="Pfam" id="PF00535"/>
    </source>
</evidence>
<reference evidence="3" key="1">
    <citation type="submission" date="2022-11" db="UniProtKB">
        <authorList>
            <consortium name="WormBaseParasite"/>
        </authorList>
    </citation>
    <scope>IDENTIFICATION</scope>
</reference>
<organism evidence="2 3">
    <name type="scientific">Ditylenchus dipsaci</name>
    <dbReference type="NCBI Taxonomy" id="166011"/>
    <lineage>
        <taxon>Eukaryota</taxon>
        <taxon>Metazoa</taxon>
        <taxon>Ecdysozoa</taxon>
        <taxon>Nematoda</taxon>
        <taxon>Chromadorea</taxon>
        <taxon>Rhabditida</taxon>
        <taxon>Tylenchina</taxon>
        <taxon>Tylenchomorpha</taxon>
        <taxon>Sphaerularioidea</taxon>
        <taxon>Anguinidae</taxon>
        <taxon>Anguininae</taxon>
        <taxon>Ditylenchus</taxon>
    </lineage>
</organism>
<dbReference type="PANTHER" id="PTHR10859:SF91">
    <property type="entry name" value="DOLICHYL-PHOSPHATE BETA-GLUCOSYLTRANSFERASE"/>
    <property type="match status" value="1"/>
</dbReference>
<dbReference type="Proteomes" id="UP000887574">
    <property type="component" value="Unplaced"/>
</dbReference>
<accession>A0A915EHN8</accession>
<dbReference type="GO" id="GO:0006487">
    <property type="term" value="P:protein N-linked glycosylation"/>
    <property type="evidence" value="ECO:0007669"/>
    <property type="project" value="TreeGrafter"/>
</dbReference>
<dbReference type="InterPro" id="IPR001173">
    <property type="entry name" value="Glyco_trans_2-like"/>
</dbReference>
<name>A0A915EHN8_9BILA</name>
<dbReference type="WBParaSite" id="jg6784">
    <property type="protein sequence ID" value="jg6784"/>
    <property type="gene ID" value="jg6784"/>
</dbReference>